<name>A0A4R3JHQ9_9RHOB</name>
<dbReference type="Proteomes" id="UP000295696">
    <property type="component" value="Unassembled WGS sequence"/>
</dbReference>
<comment type="caution">
    <text evidence="4">The sequence shown here is derived from an EMBL/GenBank/DDBJ whole genome shotgun (WGS) entry which is preliminary data.</text>
</comment>
<evidence type="ECO:0000259" key="3">
    <source>
        <dbReference type="Pfam" id="PF13778"/>
    </source>
</evidence>
<organism evidence="4 5">
    <name type="scientific">Primorskyibacter sedentarius</name>
    <dbReference type="NCBI Taxonomy" id="745311"/>
    <lineage>
        <taxon>Bacteria</taxon>
        <taxon>Pseudomonadati</taxon>
        <taxon>Pseudomonadota</taxon>
        <taxon>Alphaproteobacteria</taxon>
        <taxon>Rhodobacterales</taxon>
        <taxon>Roseobacteraceae</taxon>
        <taxon>Primorskyibacter</taxon>
    </lineage>
</organism>
<gene>
    <name evidence="4" type="ORF">EDD52_103124</name>
</gene>
<dbReference type="OrthoDB" id="7362103at2"/>
<dbReference type="AlphaFoldDB" id="A0A4R3JHQ9"/>
<dbReference type="InterPro" id="IPR025232">
    <property type="entry name" value="DUF4174"/>
</dbReference>
<keyword evidence="5" id="KW-1185">Reference proteome</keyword>
<protein>
    <submittedName>
        <fullName evidence="4">Uncharacterized protein DUF4174</fullName>
    </submittedName>
</protein>
<accession>A0A4R3JHQ9</accession>
<evidence type="ECO:0000256" key="1">
    <source>
        <dbReference type="ARBA" id="ARBA00022729"/>
    </source>
</evidence>
<dbReference type="RefSeq" id="WP_132243216.1">
    <property type="nucleotide sequence ID" value="NZ_CBDUOC010000001.1"/>
</dbReference>
<dbReference type="EMBL" id="SLZU01000003">
    <property type="protein sequence ID" value="TCS65708.1"/>
    <property type="molecule type" value="Genomic_DNA"/>
</dbReference>
<keyword evidence="1 2" id="KW-0732">Signal</keyword>
<feature type="chain" id="PRO_5020486192" evidence="2">
    <location>
        <begin position="25"/>
        <end position="164"/>
    </location>
</feature>
<evidence type="ECO:0000256" key="2">
    <source>
        <dbReference type="SAM" id="SignalP"/>
    </source>
</evidence>
<evidence type="ECO:0000313" key="5">
    <source>
        <dbReference type="Proteomes" id="UP000295696"/>
    </source>
</evidence>
<proteinExistence type="predicted"/>
<dbReference type="Pfam" id="PF13778">
    <property type="entry name" value="DUF4174"/>
    <property type="match status" value="1"/>
</dbReference>
<reference evidence="4 5" key="1">
    <citation type="submission" date="2019-03" db="EMBL/GenBank/DDBJ databases">
        <title>Genomic Encyclopedia of Type Strains, Phase IV (KMG-IV): sequencing the most valuable type-strain genomes for metagenomic binning, comparative biology and taxonomic classification.</title>
        <authorList>
            <person name="Goeker M."/>
        </authorList>
    </citation>
    <scope>NUCLEOTIDE SEQUENCE [LARGE SCALE GENOMIC DNA]</scope>
    <source>
        <strain evidence="4 5">DSM 104836</strain>
    </source>
</reference>
<feature type="signal peptide" evidence="2">
    <location>
        <begin position="1"/>
        <end position="24"/>
    </location>
</feature>
<sequence length="164" mass="18154">MTLSRLLLSTACAIALAISPAISAAAEEAVEEPLAEVTEVEEAPTIRSAEGVDLSEFLWIKRPVIVFADSANDPRYVQQMQFISDRIGELELRDVVVLTDTDPANPSPARLALRPRGFMLAILGKDGGVKLRKPLPWSVREISRSIDKFPMRQQEIRDRHPALP</sequence>
<evidence type="ECO:0000313" key="4">
    <source>
        <dbReference type="EMBL" id="TCS65708.1"/>
    </source>
</evidence>
<feature type="domain" description="DUF4174" evidence="3">
    <location>
        <begin position="54"/>
        <end position="155"/>
    </location>
</feature>